<keyword evidence="3" id="KW-1003">Cell membrane</keyword>
<dbReference type="GO" id="GO:0008360">
    <property type="term" value="P:regulation of cell shape"/>
    <property type="evidence" value="ECO:0007669"/>
    <property type="project" value="UniProtKB-KW"/>
</dbReference>
<protein>
    <submittedName>
        <fullName evidence="9">Rod shape-determining protein MreD</fullName>
    </submittedName>
</protein>
<comment type="caution">
    <text evidence="9">The sequence shown here is derived from an EMBL/GenBank/DDBJ whole genome shotgun (WGS) entry which is preliminary data.</text>
</comment>
<evidence type="ECO:0000256" key="7">
    <source>
        <dbReference type="ARBA" id="ARBA00023136"/>
    </source>
</evidence>
<evidence type="ECO:0000256" key="3">
    <source>
        <dbReference type="ARBA" id="ARBA00022475"/>
    </source>
</evidence>
<reference evidence="9" key="1">
    <citation type="journal article" date="2021" name="PeerJ">
        <title>Extensive microbial diversity within the chicken gut microbiome revealed by metagenomics and culture.</title>
        <authorList>
            <person name="Gilroy R."/>
            <person name="Ravi A."/>
            <person name="Getino M."/>
            <person name="Pursley I."/>
            <person name="Horton D.L."/>
            <person name="Alikhan N.F."/>
            <person name="Baker D."/>
            <person name="Gharbi K."/>
            <person name="Hall N."/>
            <person name="Watson M."/>
            <person name="Adriaenssens E.M."/>
            <person name="Foster-Nyarko E."/>
            <person name="Jarju S."/>
            <person name="Secka A."/>
            <person name="Antonio M."/>
            <person name="Oren A."/>
            <person name="Chaudhuri R.R."/>
            <person name="La Ragione R."/>
            <person name="Hildebrand F."/>
            <person name="Pallen M.J."/>
        </authorList>
    </citation>
    <scope>NUCLEOTIDE SEQUENCE</scope>
    <source>
        <strain evidence="9">ChiHecolR3B27-1887</strain>
    </source>
</reference>
<organism evidence="9 10">
    <name type="scientific">Candidatus Olsenella stercoravium</name>
    <dbReference type="NCBI Taxonomy" id="2838713"/>
    <lineage>
        <taxon>Bacteria</taxon>
        <taxon>Bacillati</taxon>
        <taxon>Actinomycetota</taxon>
        <taxon>Coriobacteriia</taxon>
        <taxon>Coriobacteriales</taxon>
        <taxon>Atopobiaceae</taxon>
        <taxon>Olsenella</taxon>
    </lineage>
</organism>
<proteinExistence type="inferred from homology"/>
<dbReference type="GO" id="GO:0005886">
    <property type="term" value="C:plasma membrane"/>
    <property type="evidence" value="ECO:0007669"/>
    <property type="project" value="UniProtKB-SubCell"/>
</dbReference>
<feature type="transmembrane region" description="Helical" evidence="8">
    <location>
        <begin position="138"/>
        <end position="159"/>
    </location>
</feature>
<evidence type="ECO:0000313" key="10">
    <source>
        <dbReference type="Proteomes" id="UP000824029"/>
    </source>
</evidence>
<dbReference type="EMBL" id="DXBZ01000050">
    <property type="protein sequence ID" value="HIZ18004.1"/>
    <property type="molecule type" value="Genomic_DNA"/>
</dbReference>
<dbReference type="Proteomes" id="UP000824029">
    <property type="component" value="Unassembled WGS sequence"/>
</dbReference>
<dbReference type="InterPro" id="IPR007227">
    <property type="entry name" value="Cell_shape_determining_MreD"/>
</dbReference>
<comment type="similarity">
    <text evidence="2">Belongs to the MreD family.</text>
</comment>
<name>A0A9D2DJN9_9ACTN</name>
<dbReference type="AlphaFoldDB" id="A0A9D2DJN9"/>
<sequence length="184" mass="19331">MRVSDRGRESRTMVIVGLICFVLQLTLAPNVALGNGRANFALIFTLCSCLFSGARLRVVVGFVAGLLFDLSSTGPIGLMAFCLTVASFVLGLSERERLAGDLASSVVHAAAASLGVSVVYHLAMLLVGQSDSLIDALFLRALPTAILTLVFFLPFAYYFSRVRTHGPNLGGGRHAAGSLGGRGL</sequence>
<evidence type="ECO:0000256" key="5">
    <source>
        <dbReference type="ARBA" id="ARBA00022960"/>
    </source>
</evidence>
<evidence type="ECO:0000256" key="1">
    <source>
        <dbReference type="ARBA" id="ARBA00004651"/>
    </source>
</evidence>
<accession>A0A9D2DJN9</accession>
<comment type="subcellular location">
    <subcellularLocation>
        <location evidence="1">Cell membrane</location>
        <topology evidence="1">Multi-pass membrane protein</topology>
    </subcellularLocation>
</comment>
<keyword evidence="4 8" id="KW-0812">Transmembrane</keyword>
<keyword evidence="6 8" id="KW-1133">Transmembrane helix</keyword>
<dbReference type="NCBIfam" id="TIGR03426">
    <property type="entry name" value="shape_MreD"/>
    <property type="match status" value="1"/>
</dbReference>
<feature type="transmembrane region" description="Helical" evidence="8">
    <location>
        <begin position="105"/>
        <end position="126"/>
    </location>
</feature>
<evidence type="ECO:0000256" key="4">
    <source>
        <dbReference type="ARBA" id="ARBA00022692"/>
    </source>
</evidence>
<keyword evidence="5" id="KW-0133">Cell shape</keyword>
<gene>
    <name evidence="9" type="primary">mreD</name>
    <name evidence="9" type="ORF">IAA22_02680</name>
</gene>
<feature type="transmembrane region" description="Helical" evidence="8">
    <location>
        <begin position="74"/>
        <end position="93"/>
    </location>
</feature>
<evidence type="ECO:0000256" key="2">
    <source>
        <dbReference type="ARBA" id="ARBA00007776"/>
    </source>
</evidence>
<keyword evidence="7 8" id="KW-0472">Membrane</keyword>
<evidence type="ECO:0000256" key="8">
    <source>
        <dbReference type="SAM" id="Phobius"/>
    </source>
</evidence>
<dbReference type="Pfam" id="PF04093">
    <property type="entry name" value="MreD"/>
    <property type="match status" value="1"/>
</dbReference>
<evidence type="ECO:0000313" key="9">
    <source>
        <dbReference type="EMBL" id="HIZ18004.1"/>
    </source>
</evidence>
<evidence type="ECO:0000256" key="6">
    <source>
        <dbReference type="ARBA" id="ARBA00022989"/>
    </source>
</evidence>
<reference evidence="9" key="2">
    <citation type="submission" date="2021-04" db="EMBL/GenBank/DDBJ databases">
        <authorList>
            <person name="Gilroy R."/>
        </authorList>
    </citation>
    <scope>NUCLEOTIDE SEQUENCE</scope>
    <source>
        <strain evidence="9">ChiHecolR3B27-1887</strain>
    </source>
</reference>
<feature type="transmembrane region" description="Helical" evidence="8">
    <location>
        <begin position="12"/>
        <end position="33"/>
    </location>
</feature>